<dbReference type="InterPro" id="IPR025064">
    <property type="entry name" value="DUF4005"/>
</dbReference>
<dbReference type="EMBL" id="GISG01005000">
    <property type="protein sequence ID" value="MBA4614907.1"/>
    <property type="molecule type" value="Transcribed_RNA"/>
</dbReference>
<reference evidence="2" key="2">
    <citation type="submission" date="2020-07" db="EMBL/GenBank/DDBJ databases">
        <authorList>
            <person name="Vera ALvarez R."/>
            <person name="Arias-Moreno D.M."/>
            <person name="Jimenez-Jacinto V."/>
            <person name="Jimenez-Bremont J.F."/>
            <person name="Swaminathan K."/>
            <person name="Moose S.P."/>
            <person name="Guerrero-Gonzalez M.L."/>
            <person name="Marino-Ramirez L."/>
            <person name="Landsman D."/>
            <person name="Rodriguez-Kessler M."/>
            <person name="Delgado-Sanchez P."/>
        </authorList>
    </citation>
    <scope>NUCLEOTIDE SEQUENCE</scope>
    <source>
        <tissue evidence="2">Cladode</tissue>
    </source>
</reference>
<evidence type="ECO:0000313" key="2">
    <source>
        <dbReference type="EMBL" id="MBA4614907.1"/>
    </source>
</evidence>
<feature type="domain" description="DUF4005" evidence="1">
    <location>
        <begin position="43"/>
        <end position="119"/>
    </location>
</feature>
<name>A0A7C9CE82_OPUST</name>
<accession>A0A7C9CE82</accession>
<protein>
    <recommendedName>
        <fullName evidence="1">DUF4005 domain-containing protein</fullName>
    </recommendedName>
</protein>
<sequence length="136" mass="15383">MSSPLPCPVPGRLSTPGFQSTHHNDCEWGFYGDEYRLPTAHNTPRFPCSIRSNGQTTPTKSVCGDSFFRPYSNHPSYMADTQSFRAKLRSQSAPKQRPDTRLKKKLTLDEIMTARNSISGVRMQRCSSQVHDTLNF</sequence>
<organism evidence="2">
    <name type="scientific">Opuntia streptacantha</name>
    <name type="common">Prickly pear cactus</name>
    <name type="synonym">Opuntia cardona</name>
    <dbReference type="NCBI Taxonomy" id="393608"/>
    <lineage>
        <taxon>Eukaryota</taxon>
        <taxon>Viridiplantae</taxon>
        <taxon>Streptophyta</taxon>
        <taxon>Embryophyta</taxon>
        <taxon>Tracheophyta</taxon>
        <taxon>Spermatophyta</taxon>
        <taxon>Magnoliopsida</taxon>
        <taxon>eudicotyledons</taxon>
        <taxon>Gunneridae</taxon>
        <taxon>Pentapetalae</taxon>
        <taxon>Caryophyllales</taxon>
        <taxon>Cactineae</taxon>
        <taxon>Cactaceae</taxon>
        <taxon>Opuntioideae</taxon>
        <taxon>Opuntia</taxon>
    </lineage>
</organism>
<dbReference type="AlphaFoldDB" id="A0A7C9CE82"/>
<evidence type="ECO:0000259" key="1">
    <source>
        <dbReference type="Pfam" id="PF13178"/>
    </source>
</evidence>
<proteinExistence type="predicted"/>
<reference evidence="2" key="1">
    <citation type="journal article" date="2013" name="J. Plant Res.">
        <title>Effect of fungi and light on seed germination of three Opuntia species from semiarid lands of central Mexico.</title>
        <authorList>
            <person name="Delgado-Sanchez P."/>
            <person name="Jimenez-Bremont J.F."/>
            <person name="Guerrero-Gonzalez Mde L."/>
            <person name="Flores J."/>
        </authorList>
    </citation>
    <scope>NUCLEOTIDE SEQUENCE</scope>
    <source>
        <tissue evidence="2">Cladode</tissue>
    </source>
</reference>
<dbReference type="Pfam" id="PF13178">
    <property type="entry name" value="DUF4005"/>
    <property type="match status" value="1"/>
</dbReference>